<name>A0A8J6NXX9_9BACT</name>
<evidence type="ECO:0000256" key="2">
    <source>
        <dbReference type="ARBA" id="ARBA00022649"/>
    </source>
</evidence>
<evidence type="ECO:0000313" key="4">
    <source>
        <dbReference type="Proteomes" id="UP000605201"/>
    </source>
</evidence>
<accession>A0A8J6NXX9</accession>
<dbReference type="InterPro" id="IPR051803">
    <property type="entry name" value="TA_system_RelE-like_toxin"/>
</dbReference>
<sequence>MTYSFHPEARAEFKEATLYYSEKSPSLGLAFYSEVESAIQGIVENPFLYRVIDEDVRRCLTKRFPYAILYSIEDHYILILAVMHCSREPSYWQHRLGEK</sequence>
<dbReference type="Pfam" id="PF05016">
    <property type="entry name" value="ParE_toxin"/>
    <property type="match status" value="1"/>
</dbReference>
<keyword evidence="2" id="KW-1277">Toxin-antitoxin system</keyword>
<reference evidence="3 4" key="1">
    <citation type="submission" date="2020-08" db="EMBL/GenBank/DDBJ databases">
        <title>Bridging the membrane lipid divide: bacteria of the FCB group superphylum have the potential to synthesize archaeal ether lipids.</title>
        <authorList>
            <person name="Villanueva L."/>
            <person name="Von Meijenfeldt F.A.B."/>
            <person name="Westbye A.B."/>
            <person name="Yadav S."/>
            <person name="Hopmans E.C."/>
            <person name="Dutilh B.E."/>
            <person name="Sinninghe Damste J.S."/>
        </authorList>
    </citation>
    <scope>NUCLEOTIDE SEQUENCE [LARGE SCALE GENOMIC DNA]</scope>
    <source>
        <strain evidence="3">NIOZ-UU17</strain>
    </source>
</reference>
<organism evidence="3 4">
    <name type="scientific">Candidatus Desulfatibia vada</name>
    <dbReference type="NCBI Taxonomy" id="2841696"/>
    <lineage>
        <taxon>Bacteria</taxon>
        <taxon>Pseudomonadati</taxon>
        <taxon>Thermodesulfobacteriota</taxon>
        <taxon>Desulfobacteria</taxon>
        <taxon>Desulfobacterales</taxon>
        <taxon>Desulfobacterales incertae sedis</taxon>
        <taxon>Candidatus Desulfatibia</taxon>
    </lineage>
</organism>
<evidence type="ECO:0000256" key="1">
    <source>
        <dbReference type="ARBA" id="ARBA00006226"/>
    </source>
</evidence>
<comment type="similarity">
    <text evidence="1">Belongs to the RelE toxin family.</text>
</comment>
<comment type="caution">
    <text evidence="3">The sequence shown here is derived from an EMBL/GenBank/DDBJ whole genome shotgun (WGS) entry which is preliminary data.</text>
</comment>
<dbReference type="PANTHER" id="PTHR33755">
    <property type="entry name" value="TOXIN PARE1-RELATED"/>
    <property type="match status" value="1"/>
</dbReference>
<dbReference type="Gene3D" id="3.30.2310.20">
    <property type="entry name" value="RelE-like"/>
    <property type="match status" value="1"/>
</dbReference>
<dbReference type="InterPro" id="IPR035093">
    <property type="entry name" value="RelE/ParE_toxin_dom_sf"/>
</dbReference>
<protein>
    <submittedName>
        <fullName evidence="3">Type II toxin-antitoxin system RelE/ParE family toxin</fullName>
    </submittedName>
</protein>
<dbReference type="Proteomes" id="UP000605201">
    <property type="component" value="Unassembled WGS sequence"/>
</dbReference>
<gene>
    <name evidence="3" type="ORF">H8D96_08745</name>
</gene>
<evidence type="ECO:0000313" key="3">
    <source>
        <dbReference type="EMBL" id="MBC8431994.1"/>
    </source>
</evidence>
<proteinExistence type="inferred from homology"/>
<dbReference type="AlphaFoldDB" id="A0A8J6NXX9"/>
<dbReference type="EMBL" id="JACNIG010000197">
    <property type="protein sequence ID" value="MBC8431994.1"/>
    <property type="molecule type" value="Genomic_DNA"/>
</dbReference>
<dbReference type="InterPro" id="IPR007712">
    <property type="entry name" value="RelE/ParE_toxin"/>
</dbReference>
<dbReference type="PANTHER" id="PTHR33755:SF8">
    <property type="entry name" value="TOXIN PARE2"/>
    <property type="match status" value="1"/>
</dbReference>